<accession>A0ABD0L2G4</accession>
<feature type="region of interest" description="Disordered" evidence="1">
    <location>
        <begin position="1"/>
        <end position="48"/>
    </location>
</feature>
<evidence type="ECO:0000313" key="3">
    <source>
        <dbReference type="Proteomes" id="UP001519460"/>
    </source>
</evidence>
<keyword evidence="3" id="KW-1185">Reference proteome</keyword>
<gene>
    <name evidence="2" type="ORF">BaRGS_00015035</name>
</gene>
<dbReference type="AlphaFoldDB" id="A0ABD0L2G4"/>
<proteinExistence type="predicted"/>
<feature type="non-terminal residue" evidence="2">
    <location>
        <position position="1"/>
    </location>
</feature>
<dbReference type="EMBL" id="JACVVK020000090">
    <property type="protein sequence ID" value="KAK7493706.1"/>
    <property type="molecule type" value="Genomic_DNA"/>
</dbReference>
<evidence type="ECO:0000313" key="2">
    <source>
        <dbReference type="EMBL" id="KAK7493706.1"/>
    </source>
</evidence>
<organism evidence="2 3">
    <name type="scientific">Batillaria attramentaria</name>
    <dbReference type="NCBI Taxonomy" id="370345"/>
    <lineage>
        <taxon>Eukaryota</taxon>
        <taxon>Metazoa</taxon>
        <taxon>Spiralia</taxon>
        <taxon>Lophotrochozoa</taxon>
        <taxon>Mollusca</taxon>
        <taxon>Gastropoda</taxon>
        <taxon>Caenogastropoda</taxon>
        <taxon>Sorbeoconcha</taxon>
        <taxon>Cerithioidea</taxon>
        <taxon>Batillariidae</taxon>
        <taxon>Batillaria</taxon>
    </lineage>
</organism>
<protein>
    <submittedName>
        <fullName evidence="2">Uncharacterized protein</fullName>
    </submittedName>
</protein>
<comment type="caution">
    <text evidence="2">The sequence shown here is derived from an EMBL/GenBank/DDBJ whole genome shotgun (WGS) entry which is preliminary data.</text>
</comment>
<dbReference type="Proteomes" id="UP001519460">
    <property type="component" value="Unassembled WGS sequence"/>
</dbReference>
<name>A0ABD0L2G4_9CAEN</name>
<sequence length="94" mass="10484">KLQIGKPRPEQHHDCRKKMTTSQAKLSSQQLGHVHGNNDVPATTPRNVGPECANEISNATLSRDSQCCRQAKQLYRSLSVTFSMKNCLKLGECF</sequence>
<feature type="compositionally biased region" description="Polar residues" evidence="1">
    <location>
        <begin position="20"/>
        <end position="31"/>
    </location>
</feature>
<reference evidence="2 3" key="1">
    <citation type="journal article" date="2023" name="Sci. Data">
        <title>Genome assembly of the Korean intertidal mud-creeper Batillaria attramentaria.</title>
        <authorList>
            <person name="Patra A.K."/>
            <person name="Ho P.T."/>
            <person name="Jun S."/>
            <person name="Lee S.J."/>
            <person name="Kim Y."/>
            <person name="Won Y.J."/>
        </authorList>
    </citation>
    <scope>NUCLEOTIDE SEQUENCE [LARGE SCALE GENOMIC DNA]</scope>
    <source>
        <strain evidence="2">Wonlab-2016</strain>
    </source>
</reference>
<evidence type="ECO:0000256" key="1">
    <source>
        <dbReference type="SAM" id="MobiDB-lite"/>
    </source>
</evidence>